<organism evidence="2 3">
    <name type="scientific">Brevundimonas diminuta</name>
    <name type="common">Pseudomonas diminuta</name>
    <dbReference type="NCBI Taxonomy" id="293"/>
    <lineage>
        <taxon>Bacteria</taxon>
        <taxon>Pseudomonadati</taxon>
        <taxon>Pseudomonadota</taxon>
        <taxon>Alphaproteobacteria</taxon>
        <taxon>Caulobacterales</taxon>
        <taxon>Caulobacteraceae</taxon>
        <taxon>Brevundimonas</taxon>
    </lineage>
</organism>
<dbReference type="Pfam" id="PF13166">
    <property type="entry name" value="AAA_13"/>
    <property type="match status" value="1"/>
</dbReference>
<accession>A0A410NV67</accession>
<evidence type="ECO:0000313" key="2">
    <source>
        <dbReference type="EMBL" id="QAT13769.1"/>
    </source>
</evidence>
<reference evidence="2 3" key="1">
    <citation type="submission" date="2019-01" db="EMBL/GenBank/DDBJ databases">
        <title>Brevundimonas diminuta Genome sequencing and assembly.</title>
        <authorList>
            <person name="Chen H."/>
        </authorList>
    </citation>
    <scope>NUCLEOTIDE SEQUENCE [LARGE SCALE GENOMIC DNA]</scope>
    <source>
        <strain evidence="3">ATCC(B) 19146</strain>
    </source>
</reference>
<gene>
    <name evidence="2" type="ORF">EQG53_05015</name>
</gene>
<dbReference type="PANTHER" id="PTHR32114:SF2">
    <property type="entry name" value="ABC TRANSPORTER ABCH.3"/>
    <property type="match status" value="1"/>
</dbReference>
<dbReference type="KEGG" id="bdm:EQG53_05015"/>
<dbReference type="SUPFAM" id="SSF52540">
    <property type="entry name" value="P-loop containing nucleoside triphosphate hydrolases"/>
    <property type="match status" value="1"/>
</dbReference>
<sequence>MAHNRHRFQRTSCACRDPELPFARRRRLFGRDVVKTQHGGADLLEDIRINQTATYHGPPQVMTGLRPVNFIFGTNGSGKTTISRVIADPAAHPSCEVAWKKDRPLLTLVYNSDFTTRNYGARLRGVFTLGDTSAKAIAEVETARKAVEDLQGEITTLAGVLGRDDTVGRRAERAMLRTRFETECWEIKAEHDAHFAGAFEGIRTSKAKFCDRVLVEAARSTTPLYSVDELKTRATVVFGDIAAPMTSLITPDENGLLELETDPILAKKVVGKEDIDVAGLIKRLGNSDWVRQGLAYAQSEAPCPFCQKPLDDALHSQLTEFFDEAYDADIAAIARVEAAYQDRSTRLLASAQTALDTPCTYVDRNALAALVDRLAAHIALNLRHLERKRKEPSTPVALDPIAEAYTAVRAAVDTANVQIARHNALIANIKTERATLTNEIWRRLIEDRKASILAYSTAKGRHDAAIESMGKALEGKQDKLSQAMSVLAALEKGVTSVKPTVTAINATLTSFGFTSFKLNTAGDKEEFYEIVRGDGTDARDTLSEGERCFVTFLYFYHLVQGATTASGVTTDRIVVIDDPVSSLDSDVLFIVSALIKRLLAEATDGKGRIKQVFVLTHNIYFHKEVTFDTKRSQRDALKSETFWTVRKVGDLSTLQRHETNPIRTGYELLWEEVRDPSRSLLTIQNVLRRILEHYFTILGGVDRDDIVGKFQGKDQMICGSLFSWINDGSHNFADDLYVAADSATVDRYLAVFKAIFYRSEHGAHYRMMMKLPPDTAEQDAHHASEQTEAVELMAEAGLPAADGHEPDMPPAPAL</sequence>
<evidence type="ECO:0000313" key="3">
    <source>
        <dbReference type="Proteomes" id="UP000287388"/>
    </source>
</evidence>
<name>A0A410NV67_BREDI</name>
<dbReference type="InterPro" id="IPR026866">
    <property type="entry name" value="CR006_AAA"/>
</dbReference>
<protein>
    <recommendedName>
        <fullName evidence="1">Protein CR006 P-loop domain-containing protein</fullName>
    </recommendedName>
</protein>
<dbReference type="InterPro" id="IPR027417">
    <property type="entry name" value="P-loop_NTPase"/>
</dbReference>
<dbReference type="EMBL" id="CP035093">
    <property type="protein sequence ID" value="QAT13769.1"/>
    <property type="molecule type" value="Genomic_DNA"/>
</dbReference>
<dbReference type="AlphaFoldDB" id="A0A410NV67"/>
<proteinExistence type="predicted"/>
<dbReference type="Proteomes" id="UP000287388">
    <property type="component" value="Chromosome"/>
</dbReference>
<dbReference type="PANTHER" id="PTHR32114">
    <property type="entry name" value="ABC TRANSPORTER ABCH.3"/>
    <property type="match status" value="1"/>
</dbReference>
<evidence type="ECO:0000259" key="1">
    <source>
        <dbReference type="Pfam" id="PF13166"/>
    </source>
</evidence>
<feature type="domain" description="Protein CR006 P-loop" evidence="1">
    <location>
        <begin position="54"/>
        <end position="756"/>
    </location>
</feature>
<dbReference type="Gene3D" id="3.40.50.300">
    <property type="entry name" value="P-loop containing nucleotide triphosphate hydrolases"/>
    <property type="match status" value="1"/>
</dbReference>